<reference evidence="1 2" key="1">
    <citation type="journal article" date="2019" name="Nat. Microbiol.">
        <title>Mediterranean grassland soil C-N compound turnover is dependent on rainfall and depth, and is mediated by genomically divergent microorganisms.</title>
        <authorList>
            <person name="Diamond S."/>
            <person name="Andeer P.F."/>
            <person name="Li Z."/>
            <person name="Crits-Christoph A."/>
            <person name="Burstein D."/>
            <person name="Anantharaman K."/>
            <person name="Lane K.R."/>
            <person name="Thomas B.C."/>
            <person name="Pan C."/>
            <person name="Northen T.R."/>
            <person name="Banfield J.F."/>
        </authorList>
    </citation>
    <scope>NUCLEOTIDE SEQUENCE [LARGE SCALE GENOMIC DNA]</scope>
    <source>
        <strain evidence="1">NP_6</strain>
    </source>
</reference>
<name>A0A537JH36_9BACT</name>
<dbReference type="Proteomes" id="UP000318093">
    <property type="component" value="Unassembled WGS sequence"/>
</dbReference>
<dbReference type="AlphaFoldDB" id="A0A537JH36"/>
<gene>
    <name evidence="1" type="ORF">E6H03_04820</name>
</gene>
<evidence type="ECO:0000313" key="1">
    <source>
        <dbReference type="EMBL" id="TMI82863.1"/>
    </source>
</evidence>
<organism evidence="1 2">
    <name type="scientific">Candidatus Segetimicrobium genomatis</name>
    <dbReference type="NCBI Taxonomy" id="2569760"/>
    <lineage>
        <taxon>Bacteria</taxon>
        <taxon>Bacillati</taxon>
        <taxon>Candidatus Sysuimicrobiota</taxon>
        <taxon>Candidatus Sysuimicrobiia</taxon>
        <taxon>Candidatus Sysuimicrobiales</taxon>
        <taxon>Candidatus Segetimicrobiaceae</taxon>
        <taxon>Candidatus Segetimicrobium</taxon>
    </lineage>
</organism>
<dbReference type="EMBL" id="VBAN01000140">
    <property type="protein sequence ID" value="TMI82863.1"/>
    <property type="molecule type" value="Genomic_DNA"/>
</dbReference>
<evidence type="ECO:0000313" key="2">
    <source>
        <dbReference type="Proteomes" id="UP000318093"/>
    </source>
</evidence>
<proteinExistence type="predicted"/>
<comment type="caution">
    <text evidence="1">The sequence shown here is derived from an EMBL/GenBank/DDBJ whole genome shotgun (WGS) entry which is preliminary data.</text>
</comment>
<protein>
    <submittedName>
        <fullName evidence="1">Uncharacterized protein</fullName>
    </submittedName>
</protein>
<accession>A0A537JH36</accession>
<sequence>MNAFRRLLLLPALIVTLVLAGLPYPFSTPQLAAQSTGALPAGLTVLNLAPPGGAAAPQASALELQTIRDRLLQIRNRMAAQEPQVSQGPSAVPLVAGPQALVGGTKPVTLSLVGAESAIDIDGIGAASANENLDPIASDTPGGGCGAFVTDVAELVAVNNGAATFAAGNCAHVEASGNSGFNWSPRPVTPGPLATPIICCDHDVMYDDSTRVVFHSSLYTNGDLSKTAVGLDVYQHMFSDTAPSCTYFLGPVTGTIDFPHLGLTKNFLYISVNFVSGGSQTAFMLRYPKTALANCAGSSTLSTTGNFTSWAGSIEGQKVWRPSRGTNIKHTMIWAHRINNTTLRIFKWDDTLPAANNFTRNIPFSSSAAPGTNCAGGSNNTGYITAINTSLIGFNFEGAVTDDKLYFYWQAGPAASPMVQAHIDGVVIPLTGGASVPTVEFPVAYPHIFNSAYCMGFPEVTANKLGDLGMVLAWGGANAGGGEPVRLIVGVSDEFTGLGLFDLVKEPVSLQFADRNPAVNDRYGDYSSNHPSEPCEKWFVGTGYFLYTHGEVEQLFFEYGRHKHYRCWSDYSNILGNNE</sequence>